<dbReference type="InterPro" id="IPR044859">
    <property type="entry name" value="Allene_oxi_cyc_Dirigent"/>
</dbReference>
<evidence type="ECO:0000313" key="6">
    <source>
        <dbReference type="EMBL" id="CAE03596.1"/>
    </source>
</evidence>
<gene>
    <name evidence="6" type="primary">OSJNBa0087O24.19</name>
</gene>
<feature type="region of interest" description="Disordered" evidence="5">
    <location>
        <begin position="81"/>
        <end position="104"/>
    </location>
</feature>
<dbReference type="GO" id="GO:0048046">
    <property type="term" value="C:apoplast"/>
    <property type="evidence" value="ECO:0007669"/>
    <property type="project" value="UniProtKB-SubCell"/>
</dbReference>
<evidence type="ECO:0000256" key="5">
    <source>
        <dbReference type="SAM" id="MobiDB-lite"/>
    </source>
</evidence>
<comment type="function">
    <text evidence="4">Dirigent proteins impart stereoselectivity on the phenoxy radical-coupling reaction, yielding optically active lignans from two molecules of coniferyl alcohol in the biosynthesis of lignans, flavonolignans, and alkaloids and thus plays a central role in plant secondary metabolism.</text>
</comment>
<accession>Q7XPJ1</accession>
<protein>
    <recommendedName>
        <fullName evidence="4">Dirigent protein</fullName>
    </recommendedName>
</protein>
<evidence type="ECO:0000313" key="7">
    <source>
        <dbReference type="Proteomes" id="UP000000763"/>
    </source>
</evidence>
<evidence type="ECO:0000256" key="1">
    <source>
        <dbReference type="ARBA" id="ARBA00010746"/>
    </source>
</evidence>
<feature type="signal peptide" evidence="4">
    <location>
        <begin position="1"/>
        <end position="24"/>
    </location>
</feature>
<dbReference type="Gene3D" id="2.40.480.10">
    <property type="entry name" value="Allene oxide cyclase-like"/>
    <property type="match status" value="1"/>
</dbReference>
<reference evidence="7" key="1">
    <citation type="journal article" date="2005" name="Nature">
        <title>The map-based sequence of the rice genome.</title>
        <authorList>
            <consortium name="International rice genome sequencing project (IRGSP)"/>
            <person name="Matsumoto T."/>
            <person name="Wu J."/>
            <person name="Kanamori H."/>
            <person name="Katayose Y."/>
            <person name="Fujisawa M."/>
            <person name="Namiki N."/>
            <person name="Mizuno H."/>
            <person name="Yamamoto K."/>
            <person name="Antonio B.A."/>
            <person name="Baba T."/>
            <person name="Sakata K."/>
            <person name="Nagamura Y."/>
            <person name="Aoki H."/>
            <person name="Arikawa K."/>
            <person name="Arita K."/>
            <person name="Bito T."/>
            <person name="Chiden Y."/>
            <person name="Fujitsuka N."/>
            <person name="Fukunaka R."/>
            <person name="Hamada M."/>
            <person name="Harada C."/>
            <person name="Hayashi A."/>
            <person name="Hijishita S."/>
            <person name="Honda M."/>
            <person name="Hosokawa S."/>
            <person name="Ichikawa Y."/>
            <person name="Idonuma A."/>
            <person name="Iijima M."/>
            <person name="Ikeda M."/>
            <person name="Ikeno M."/>
            <person name="Ito K."/>
            <person name="Ito S."/>
            <person name="Ito T."/>
            <person name="Ito Y."/>
            <person name="Ito Y."/>
            <person name="Iwabuchi A."/>
            <person name="Kamiya K."/>
            <person name="Karasawa W."/>
            <person name="Kurita K."/>
            <person name="Katagiri S."/>
            <person name="Kikuta A."/>
            <person name="Kobayashi H."/>
            <person name="Kobayashi N."/>
            <person name="Machita K."/>
            <person name="Maehara T."/>
            <person name="Masukawa M."/>
            <person name="Mizubayashi T."/>
            <person name="Mukai Y."/>
            <person name="Nagasaki H."/>
            <person name="Nagata Y."/>
            <person name="Naito S."/>
            <person name="Nakashima M."/>
            <person name="Nakama Y."/>
            <person name="Nakamichi Y."/>
            <person name="Nakamura M."/>
            <person name="Meguro A."/>
            <person name="Negishi M."/>
            <person name="Ohta I."/>
            <person name="Ohta T."/>
            <person name="Okamoto M."/>
            <person name="Ono N."/>
            <person name="Saji S."/>
            <person name="Sakaguchi M."/>
            <person name="Sakai K."/>
            <person name="Shibata M."/>
            <person name="Shimokawa T."/>
            <person name="Song J."/>
            <person name="Takazaki Y."/>
            <person name="Terasawa K."/>
            <person name="Tsugane M."/>
            <person name="Tsuji K."/>
            <person name="Ueda S."/>
            <person name="Waki K."/>
            <person name="Yamagata H."/>
            <person name="Yamamoto M."/>
            <person name="Yamamoto S."/>
            <person name="Yamane H."/>
            <person name="Yoshiki S."/>
            <person name="Yoshihara R."/>
            <person name="Yukawa K."/>
            <person name="Zhong H."/>
            <person name="Yano M."/>
            <person name="Yuan Q."/>
            <person name="Ouyang S."/>
            <person name="Liu J."/>
            <person name="Jones K.M."/>
            <person name="Gansberger K."/>
            <person name="Moffat K."/>
            <person name="Hill J."/>
            <person name="Bera J."/>
            <person name="Fadrosh D."/>
            <person name="Jin S."/>
            <person name="Johri S."/>
            <person name="Kim M."/>
            <person name="Overton L."/>
            <person name="Reardon M."/>
            <person name="Tsitrin T."/>
            <person name="Vuong H."/>
            <person name="Weaver B."/>
            <person name="Ciecko A."/>
            <person name="Tallon L."/>
            <person name="Jackson J."/>
            <person name="Pai G."/>
            <person name="Aken S.V."/>
            <person name="Utterback T."/>
            <person name="Reidmuller S."/>
            <person name="Feldblyum T."/>
            <person name="Hsiao J."/>
            <person name="Zismann V."/>
            <person name="Iobst S."/>
            <person name="de Vazeille A.R."/>
            <person name="Buell C.R."/>
            <person name="Ying K."/>
            <person name="Li Y."/>
            <person name="Lu T."/>
            <person name="Huang Y."/>
            <person name="Zhao Q."/>
            <person name="Feng Q."/>
            <person name="Zhang L."/>
            <person name="Zhu J."/>
            <person name="Weng Q."/>
            <person name="Mu J."/>
            <person name="Lu Y."/>
            <person name="Fan D."/>
            <person name="Liu Y."/>
            <person name="Guan J."/>
            <person name="Zhang Y."/>
            <person name="Yu S."/>
            <person name="Liu X."/>
            <person name="Zhang Y."/>
            <person name="Hong G."/>
            <person name="Han B."/>
            <person name="Choisne N."/>
            <person name="Demange N."/>
            <person name="Orjeda G."/>
            <person name="Samain S."/>
            <person name="Cattolico L."/>
            <person name="Pelletier E."/>
            <person name="Couloux A."/>
            <person name="Segurens B."/>
            <person name="Wincker P."/>
            <person name="D'Hont A."/>
            <person name="Scarpelli C."/>
            <person name="Weissenbach J."/>
            <person name="Salanoubat M."/>
            <person name="Quetier F."/>
            <person name="Yu Y."/>
            <person name="Kim H.R."/>
            <person name="Rambo T."/>
            <person name="Currie J."/>
            <person name="Collura K."/>
            <person name="Luo M."/>
            <person name="Yang T."/>
            <person name="Ammiraju J.S.S."/>
            <person name="Engler F."/>
            <person name="Soderlund C."/>
            <person name="Wing R.A."/>
            <person name="Palmer L.E."/>
            <person name="de la Bastide M."/>
            <person name="Spiegel L."/>
            <person name="Nascimento L."/>
            <person name="Zutavern T."/>
            <person name="O'Shaughnessy A."/>
            <person name="Dike S."/>
            <person name="Dedhia N."/>
            <person name="Preston R."/>
            <person name="Balija V."/>
            <person name="McCombie W.R."/>
            <person name="Chow T."/>
            <person name="Chen H."/>
            <person name="Chung M."/>
            <person name="Chen C."/>
            <person name="Shaw J."/>
            <person name="Wu H."/>
            <person name="Hsiao K."/>
            <person name="Chao Y."/>
            <person name="Chu M."/>
            <person name="Cheng C."/>
            <person name="Hour A."/>
            <person name="Lee P."/>
            <person name="Lin S."/>
            <person name="Lin Y."/>
            <person name="Liou J."/>
            <person name="Liu S."/>
            <person name="Hsing Y."/>
            <person name="Raghuvanshi S."/>
            <person name="Mohanty A."/>
            <person name="Bharti A.K."/>
            <person name="Gaur A."/>
            <person name="Gupta V."/>
            <person name="Kumar D."/>
            <person name="Ravi V."/>
            <person name="Vij S."/>
            <person name="Kapur A."/>
            <person name="Khurana P."/>
            <person name="Khurana P."/>
            <person name="Khurana J.P."/>
            <person name="Tyagi A.K."/>
            <person name="Gaikwad K."/>
            <person name="Singh A."/>
            <person name="Dalal V."/>
            <person name="Srivastava S."/>
            <person name="Dixit A."/>
            <person name="Pal A.K."/>
            <person name="Ghazi I.A."/>
            <person name="Yadav M."/>
            <person name="Pandit A."/>
            <person name="Bhargava A."/>
            <person name="Sureshbabu K."/>
            <person name="Batra K."/>
            <person name="Sharma T.R."/>
            <person name="Mohapatra T."/>
            <person name="Singh N.K."/>
            <person name="Messing J."/>
            <person name="Nelson A.B."/>
            <person name="Fuks G."/>
            <person name="Kavchok S."/>
            <person name="Keizer G."/>
            <person name="Linton E."/>
            <person name="Llaca V."/>
            <person name="Song R."/>
            <person name="Tanyolac B."/>
            <person name="Young S."/>
            <person name="Ho-Il K."/>
            <person name="Hahn J.H."/>
            <person name="Sangsakoo G."/>
            <person name="Vanavichit A."/>
            <person name="de Mattos Luiz.A.T."/>
            <person name="Zimmer P.D."/>
            <person name="Malone G."/>
            <person name="Dellagostin O."/>
            <person name="de Oliveira A.C."/>
            <person name="Bevan M."/>
            <person name="Bancroft I."/>
            <person name="Minx P."/>
            <person name="Cordum H."/>
            <person name="Wilson R."/>
            <person name="Cheng Z."/>
            <person name="Jin W."/>
            <person name="Jiang J."/>
            <person name="Leong S.A."/>
            <person name="Iwama H."/>
            <person name="Gojobori T."/>
            <person name="Itoh T."/>
            <person name="Niimura Y."/>
            <person name="Fujii Y."/>
            <person name="Habara T."/>
            <person name="Sakai H."/>
            <person name="Sato Y."/>
            <person name="Wilson G."/>
            <person name="Kumar K."/>
            <person name="McCouch S."/>
            <person name="Juretic N."/>
            <person name="Hoen D."/>
            <person name="Wright S."/>
            <person name="Bruskiewich R."/>
            <person name="Bureau T."/>
            <person name="Miyao A."/>
            <person name="Hirochika H."/>
            <person name="Nishikawa T."/>
            <person name="Kadowaki K."/>
            <person name="Sugiura M."/>
            <person name="Burr B."/>
            <person name="Sasaki T."/>
        </authorList>
    </citation>
    <scope>NUCLEOTIDE SEQUENCE [LARGE SCALE GENOMIC DNA]</scope>
    <source>
        <strain evidence="7">cv. Nipponbare</strain>
    </source>
</reference>
<feature type="chain" id="PRO_5008193780" description="Dirigent protein" evidence="4">
    <location>
        <begin position="25"/>
        <end position="184"/>
    </location>
</feature>
<sequence>MAAARFPLLVLCLLPIIVCSVVDAELTHLHFYFHEVDAGTPNATVVNVASLHRVCTTCVMAYVQHVLQELVDVRRRERVGQRAAGGAGPGVAADREGARPRGARVAGRDGRLTAINFVFSDYGAYSGSTLATQGHFITTGPSERSIVGGTGKLRFARGYMTSKLLSSTDTAIVVVFDMYFTLDH</sequence>
<name>Q7XPJ1_ORYSJ</name>
<dbReference type="Proteomes" id="UP000000763">
    <property type="component" value="Chromosome 4"/>
</dbReference>
<dbReference type="Pfam" id="PF03018">
    <property type="entry name" value="Dirigent"/>
    <property type="match status" value="1"/>
</dbReference>
<evidence type="ECO:0000256" key="2">
    <source>
        <dbReference type="ARBA" id="ARBA00011738"/>
    </source>
</evidence>
<comment type="subunit">
    <text evidence="2 4">Homodimer.</text>
</comment>
<dbReference type="InterPro" id="IPR004265">
    <property type="entry name" value="Dirigent"/>
</dbReference>
<keyword evidence="4" id="KW-0732">Signal</keyword>
<dbReference type="PANTHER" id="PTHR21495">
    <property type="entry name" value="NUCLEOPORIN-RELATED"/>
    <property type="match status" value="1"/>
</dbReference>
<keyword evidence="4" id="KW-0052">Apoplast</keyword>
<keyword evidence="3 4" id="KW-0964">Secreted</keyword>
<comment type="subcellular location">
    <subcellularLocation>
        <location evidence="4">Secreted</location>
        <location evidence="4">Extracellular space</location>
        <location evidence="4">Apoplast</location>
    </subcellularLocation>
</comment>
<evidence type="ECO:0000256" key="4">
    <source>
        <dbReference type="RuleBase" id="RU363099"/>
    </source>
</evidence>
<evidence type="ECO:0000256" key="3">
    <source>
        <dbReference type="ARBA" id="ARBA00022525"/>
    </source>
</evidence>
<dbReference type="EMBL" id="AL606646">
    <property type="protein sequence ID" value="CAE03596.1"/>
    <property type="molecule type" value="Genomic_DNA"/>
</dbReference>
<organism evidence="6 7">
    <name type="scientific">Oryza sativa subsp. japonica</name>
    <name type="common">Rice</name>
    <dbReference type="NCBI Taxonomy" id="39947"/>
    <lineage>
        <taxon>Eukaryota</taxon>
        <taxon>Viridiplantae</taxon>
        <taxon>Streptophyta</taxon>
        <taxon>Embryophyta</taxon>
        <taxon>Tracheophyta</taxon>
        <taxon>Spermatophyta</taxon>
        <taxon>Magnoliopsida</taxon>
        <taxon>Liliopsida</taxon>
        <taxon>Poales</taxon>
        <taxon>Poaceae</taxon>
        <taxon>BOP clade</taxon>
        <taxon>Oryzoideae</taxon>
        <taxon>Oryzeae</taxon>
        <taxon>Oryzinae</taxon>
        <taxon>Oryza</taxon>
        <taxon>Oryza sativa</taxon>
    </lineage>
</organism>
<comment type="similarity">
    <text evidence="1 4">Belongs to the plant dirigent protein family.</text>
</comment>
<proteinExistence type="inferred from homology"/>
<reference evidence="7" key="2">
    <citation type="journal article" date="2008" name="Nucleic Acids Res.">
        <title>The rice annotation project database (RAP-DB): 2008 update.</title>
        <authorList>
            <consortium name="The rice annotation project (RAP)"/>
        </authorList>
    </citation>
    <scope>GENOME REANNOTATION</scope>
    <source>
        <strain evidence="7">cv. Nipponbare</strain>
    </source>
</reference>
<dbReference type="GO" id="GO:0009699">
    <property type="term" value="P:phenylpropanoid biosynthetic process"/>
    <property type="evidence" value="ECO:0007669"/>
    <property type="project" value="UniProtKB-ARBA"/>
</dbReference>
<dbReference type="AlphaFoldDB" id="Q7XPJ1"/>